<dbReference type="Gene3D" id="1.10.3720.10">
    <property type="entry name" value="MetI-like"/>
    <property type="match status" value="1"/>
</dbReference>
<dbReference type="PANTHER" id="PTHR30614:SF0">
    <property type="entry name" value="L-CYSTINE TRANSPORT SYSTEM PERMEASE PROTEIN TCYL"/>
    <property type="match status" value="1"/>
</dbReference>
<keyword evidence="3" id="KW-1003">Cell membrane</keyword>
<reference evidence="10 11" key="1">
    <citation type="submission" date="2020-12" db="EMBL/GenBank/DDBJ databases">
        <title>Microbacterium sp. HY060.</title>
        <authorList>
            <person name="Zhou J."/>
        </authorList>
    </citation>
    <scope>NUCLEOTIDE SEQUENCE [LARGE SCALE GENOMIC DNA]</scope>
    <source>
        <strain evidence="10 11">HY60</strain>
    </source>
</reference>
<evidence type="ECO:0000256" key="1">
    <source>
        <dbReference type="ARBA" id="ARBA00004651"/>
    </source>
</evidence>
<keyword evidence="2 8" id="KW-0813">Transport</keyword>
<evidence type="ECO:0000259" key="9">
    <source>
        <dbReference type="PROSITE" id="PS50928"/>
    </source>
</evidence>
<comment type="subcellular location">
    <subcellularLocation>
        <location evidence="1 8">Cell membrane</location>
        <topology evidence="1 8">Multi-pass membrane protein</topology>
    </subcellularLocation>
</comment>
<dbReference type="SUPFAM" id="SSF161098">
    <property type="entry name" value="MetI-like"/>
    <property type="match status" value="1"/>
</dbReference>
<evidence type="ECO:0000313" key="10">
    <source>
        <dbReference type="EMBL" id="QPZ38285.1"/>
    </source>
</evidence>
<evidence type="ECO:0000256" key="7">
    <source>
        <dbReference type="ARBA" id="ARBA00023136"/>
    </source>
</evidence>
<gene>
    <name evidence="10" type="ORF">HCR76_16095</name>
</gene>
<name>A0ABX6YHV6_9MICO</name>
<dbReference type="InterPro" id="IPR035906">
    <property type="entry name" value="MetI-like_sf"/>
</dbReference>
<protein>
    <submittedName>
        <fullName evidence="10">Amino acid ABC transporter permease</fullName>
    </submittedName>
</protein>
<dbReference type="CDD" id="cd06261">
    <property type="entry name" value="TM_PBP2"/>
    <property type="match status" value="1"/>
</dbReference>
<feature type="transmembrane region" description="Helical" evidence="8">
    <location>
        <begin position="144"/>
        <end position="169"/>
    </location>
</feature>
<dbReference type="InterPro" id="IPR000515">
    <property type="entry name" value="MetI-like"/>
</dbReference>
<keyword evidence="5" id="KW-0029">Amino-acid transport</keyword>
<comment type="similarity">
    <text evidence="8">Belongs to the binding-protein-dependent transport system permease family.</text>
</comment>
<proteinExistence type="inferred from homology"/>
<evidence type="ECO:0000256" key="5">
    <source>
        <dbReference type="ARBA" id="ARBA00022970"/>
    </source>
</evidence>
<evidence type="ECO:0000256" key="8">
    <source>
        <dbReference type="RuleBase" id="RU363032"/>
    </source>
</evidence>
<dbReference type="PROSITE" id="PS50928">
    <property type="entry name" value="ABC_TM1"/>
    <property type="match status" value="1"/>
</dbReference>
<dbReference type="PANTHER" id="PTHR30614">
    <property type="entry name" value="MEMBRANE COMPONENT OF AMINO ACID ABC TRANSPORTER"/>
    <property type="match status" value="1"/>
</dbReference>
<keyword evidence="11" id="KW-1185">Reference proteome</keyword>
<evidence type="ECO:0000256" key="6">
    <source>
        <dbReference type="ARBA" id="ARBA00022989"/>
    </source>
</evidence>
<dbReference type="Pfam" id="PF00528">
    <property type="entry name" value="BPD_transp_1"/>
    <property type="match status" value="1"/>
</dbReference>
<dbReference type="InterPro" id="IPR010065">
    <property type="entry name" value="AA_ABC_transptr_permease_3TM"/>
</dbReference>
<keyword evidence="6 8" id="KW-1133">Transmembrane helix</keyword>
<evidence type="ECO:0000313" key="11">
    <source>
        <dbReference type="Proteomes" id="UP000662814"/>
    </source>
</evidence>
<dbReference type="EMBL" id="CP061169">
    <property type="protein sequence ID" value="QPZ38285.1"/>
    <property type="molecule type" value="Genomic_DNA"/>
</dbReference>
<evidence type="ECO:0000256" key="4">
    <source>
        <dbReference type="ARBA" id="ARBA00022692"/>
    </source>
</evidence>
<organism evidence="10 11">
    <name type="scientific">Paramicrobacterium chengjingii</name>
    <dbReference type="NCBI Taxonomy" id="2769067"/>
    <lineage>
        <taxon>Bacteria</taxon>
        <taxon>Bacillati</taxon>
        <taxon>Actinomycetota</taxon>
        <taxon>Actinomycetes</taxon>
        <taxon>Micrococcales</taxon>
        <taxon>Microbacteriaceae</taxon>
        <taxon>Paramicrobacterium</taxon>
    </lineage>
</organism>
<feature type="transmembrane region" description="Helical" evidence="8">
    <location>
        <begin position="30"/>
        <end position="55"/>
    </location>
</feature>
<evidence type="ECO:0000256" key="3">
    <source>
        <dbReference type="ARBA" id="ARBA00022475"/>
    </source>
</evidence>
<sequence>MRLSSWSVMRAVGAVYVEVLRNTPVLVQIFIVYFGLGSIGIRLSALLAGVIALAINAGAYLVEVIRAGLQSVPAGQLEAARSLGLSSTHTFFSVVLPQAFRTVFPPIINQYIDMILASSLLSTIAVNELTSVARIVNGITYETLAIFAFAMLFYLVLTNLVAFAAHVFARRVFKPQVETKFRFRIRRSQKLRVGGDPA</sequence>
<evidence type="ECO:0000256" key="2">
    <source>
        <dbReference type="ARBA" id="ARBA00022448"/>
    </source>
</evidence>
<keyword evidence="7 8" id="KW-0472">Membrane</keyword>
<feature type="domain" description="ABC transmembrane type-1" evidence="9">
    <location>
        <begin position="1"/>
        <end position="165"/>
    </location>
</feature>
<keyword evidence="4 8" id="KW-0812">Transmembrane</keyword>
<dbReference type="NCBIfam" id="TIGR01726">
    <property type="entry name" value="HEQRo_perm_3TM"/>
    <property type="match status" value="1"/>
</dbReference>
<dbReference type="InterPro" id="IPR043429">
    <property type="entry name" value="ArtM/GltK/GlnP/TcyL/YhdX-like"/>
</dbReference>
<accession>A0ABX6YHV6</accession>
<dbReference type="Proteomes" id="UP000662814">
    <property type="component" value="Chromosome"/>
</dbReference>